<protein>
    <submittedName>
        <fullName evidence="1">Phosphoribosylamine--glycine ligase</fullName>
    </submittedName>
</protein>
<sequence length="435" mass="50612">MNVLSLDPMYSPLHQMIMDRIADGNRYAILSSLGLSVYFNKTKIIYFNKEVVKYKDNAVYIPSDILNLVLSDENHYSMFLKKIKKRDLNQDEIVYFSYFYIFLENFIITNQIDLILLHNDLRWHHSLAIHLCKKHNLKYLVTEQGLFRPHTTVVDNVGVNALSNVKERFLYHVGQAECKSEVNYAITSSHDSYTSYYNFLRYLFLSKLGVVFGTESEYVHKRHGVLDYLKRFYKIKIYPKITMLNNKKESPSTREKDVKRLIFVPLQLELDTQILVHSDFINNQEIIDAITTSFINAKLESKYQLVFKLHPNDTNQYNFMAGVNVTDERITDTFLEKVSLVIAINSSAILSILSTTIPIITLGRSIYNIEGVSEYSTISNLSDKINDVIKNGCSLHNREKYLKYLKDKYSFNGAGYCYPDSEIERIVDELIMSEE</sequence>
<proteinExistence type="predicted"/>
<gene>
    <name evidence="1" type="primary">purD</name>
</gene>
<dbReference type="EMBL" id="MK551182">
    <property type="protein sequence ID" value="QCH03172.1"/>
    <property type="molecule type" value="Genomic_DNA"/>
</dbReference>
<reference evidence="1" key="1">
    <citation type="journal article" date="2019" name="Front. Microbiol.">
        <title>O-Antigen Gene Clusters of Plesiomonas shigelloides Serogroups and Its Application in Development of a Molecular Serotyping Scheme.</title>
        <authorList>
            <person name="Xi D."/>
            <person name="Wang X."/>
            <person name="Ning K."/>
            <person name="Liu Q."/>
            <person name="Jing F."/>
            <person name="Guo X."/>
            <person name="Cao B."/>
        </authorList>
    </citation>
    <scope>NUCLEOTIDE SEQUENCE</scope>
    <source>
        <strain evidence="1">O23H1a1c</strain>
    </source>
</reference>
<evidence type="ECO:0000313" key="1">
    <source>
        <dbReference type="EMBL" id="QCH03172.1"/>
    </source>
</evidence>
<dbReference type="AlphaFoldDB" id="A0A4D6U7G4"/>
<name>A0A4D6U7G4_PLESH</name>
<dbReference type="GO" id="GO:0016874">
    <property type="term" value="F:ligase activity"/>
    <property type="evidence" value="ECO:0007669"/>
    <property type="project" value="UniProtKB-KW"/>
</dbReference>
<dbReference type="GO" id="GO:0015774">
    <property type="term" value="P:polysaccharide transport"/>
    <property type="evidence" value="ECO:0007669"/>
    <property type="project" value="InterPro"/>
</dbReference>
<accession>A0A4D6U7G4</accession>
<dbReference type="InterPro" id="IPR007833">
    <property type="entry name" value="Capsule_polysaccharide_synth"/>
</dbReference>
<organism evidence="1">
    <name type="scientific">Plesiomonas shigelloides</name>
    <name type="common">Aeromonas shigelloides</name>
    <dbReference type="NCBI Taxonomy" id="703"/>
    <lineage>
        <taxon>Bacteria</taxon>
        <taxon>Pseudomonadati</taxon>
        <taxon>Pseudomonadota</taxon>
        <taxon>Gammaproteobacteria</taxon>
        <taxon>Enterobacterales</taxon>
        <taxon>Enterobacteriaceae</taxon>
        <taxon>Plesiomonas</taxon>
    </lineage>
</organism>
<dbReference type="Pfam" id="PF05159">
    <property type="entry name" value="Capsule_synth"/>
    <property type="match status" value="1"/>
</dbReference>
<dbReference type="GO" id="GO:0000271">
    <property type="term" value="P:polysaccharide biosynthetic process"/>
    <property type="evidence" value="ECO:0007669"/>
    <property type="project" value="InterPro"/>
</dbReference>
<dbReference type="RefSeq" id="WP_152148190.1">
    <property type="nucleotide sequence ID" value="NZ_WEKG01000069.1"/>
</dbReference>
<keyword evidence="1" id="KW-0436">Ligase</keyword>